<dbReference type="Gene3D" id="1.10.287.130">
    <property type="match status" value="1"/>
</dbReference>
<dbReference type="InterPro" id="IPR035965">
    <property type="entry name" value="PAS-like_dom_sf"/>
</dbReference>
<dbReference type="Pfam" id="PF00672">
    <property type="entry name" value="HAMP"/>
    <property type="match status" value="1"/>
</dbReference>
<dbReference type="SMART" id="SM00387">
    <property type="entry name" value="HATPase_c"/>
    <property type="match status" value="1"/>
</dbReference>
<dbReference type="SUPFAM" id="SSF55874">
    <property type="entry name" value="ATPase domain of HSP90 chaperone/DNA topoisomerase II/histidine kinase"/>
    <property type="match status" value="1"/>
</dbReference>
<reference evidence="14 15" key="1">
    <citation type="submission" date="2018-08" db="EMBL/GenBank/DDBJ databases">
        <title>A genome reference for cultivated species of the human gut microbiota.</title>
        <authorList>
            <person name="Zou Y."/>
            <person name="Xue W."/>
            <person name="Luo G."/>
        </authorList>
    </citation>
    <scope>NUCLEOTIDE SEQUENCE [LARGE SCALE GENOMIC DNA]</scope>
    <source>
        <strain evidence="14 15">OM06-2</strain>
    </source>
</reference>
<feature type="transmembrane region" description="Helical" evidence="11">
    <location>
        <begin position="32"/>
        <end position="51"/>
    </location>
</feature>
<keyword evidence="11" id="KW-0472">Membrane</keyword>
<evidence type="ECO:0000256" key="6">
    <source>
        <dbReference type="ARBA" id="ARBA00022741"/>
    </source>
</evidence>
<protein>
    <recommendedName>
        <fullName evidence="3">histidine kinase</fullName>
        <ecNumber evidence="3">2.7.13.3</ecNumber>
    </recommendedName>
</protein>
<dbReference type="EMBL" id="QSTW01000018">
    <property type="protein sequence ID" value="RGM87930.1"/>
    <property type="molecule type" value="Genomic_DNA"/>
</dbReference>
<dbReference type="PROSITE" id="PS50885">
    <property type="entry name" value="HAMP"/>
    <property type="match status" value="1"/>
</dbReference>
<organism evidence="14 15">
    <name type="scientific">Phocaeicola plebeius</name>
    <dbReference type="NCBI Taxonomy" id="310297"/>
    <lineage>
        <taxon>Bacteria</taxon>
        <taxon>Pseudomonadati</taxon>
        <taxon>Bacteroidota</taxon>
        <taxon>Bacteroidia</taxon>
        <taxon>Bacteroidales</taxon>
        <taxon>Bacteroidaceae</taxon>
        <taxon>Phocaeicola</taxon>
    </lineage>
</organism>
<evidence type="ECO:0000256" key="3">
    <source>
        <dbReference type="ARBA" id="ARBA00012438"/>
    </source>
</evidence>
<evidence type="ECO:0000313" key="15">
    <source>
        <dbReference type="Proteomes" id="UP000260814"/>
    </source>
</evidence>
<evidence type="ECO:0000259" key="13">
    <source>
        <dbReference type="PROSITE" id="PS50885"/>
    </source>
</evidence>
<dbReference type="Gene3D" id="3.30.565.10">
    <property type="entry name" value="Histidine kinase-like ATPase, C-terminal domain"/>
    <property type="match status" value="1"/>
</dbReference>
<dbReference type="InterPro" id="IPR000014">
    <property type="entry name" value="PAS"/>
</dbReference>
<dbReference type="PROSITE" id="PS50109">
    <property type="entry name" value="HIS_KIN"/>
    <property type="match status" value="1"/>
</dbReference>
<keyword evidence="10" id="KW-0175">Coiled coil</keyword>
<accession>A0A3E4Z5X9</accession>
<dbReference type="SMART" id="SM00091">
    <property type="entry name" value="PAS"/>
    <property type="match status" value="1"/>
</dbReference>
<keyword evidence="5" id="KW-0808">Transferase</keyword>
<dbReference type="Gene3D" id="3.30.450.20">
    <property type="entry name" value="PAS domain"/>
    <property type="match status" value="1"/>
</dbReference>
<dbReference type="AlphaFoldDB" id="A0A3E4Z5X9"/>
<dbReference type="GO" id="GO:0005524">
    <property type="term" value="F:ATP binding"/>
    <property type="evidence" value="ECO:0007669"/>
    <property type="project" value="UniProtKB-KW"/>
</dbReference>
<dbReference type="RefSeq" id="WP_117702464.1">
    <property type="nucleotide sequence ID" value="NZ_QSTW01000018.1"/>
</dbReference>
<dbReference type="InterPro" id="IPR003594">
    <property type="entry name" value="HATPase_dom"/>
</dbReference>
<feature type="transmembrane region" description="Helical" evidence="11">
    <location>
        <begin position="7"/>
        <end position="26"/>
    </location>
</feature>
<dbReference type="SUPFAM" id="SSF55785">
    <property type="entry name" value="PYP-like sensor domain (PAS domain)"/>
    <property type="match status" value="1"/>
</dbReference>
<evidence type="ECO:0000313" key="14">
    <source>
        <dbReference type="EMBL" id="RGM87930.1"/>
    </source>
</evidence>
<comment type="subcellular location">
    <subcellularLocation>
        <location evidence="2">Membrane</location>
    </subcellularLocation>
</comment>
<keyword evidence="6" id="KW-0547">Nucleotide-binding</keyword>
<dbReference type="InterPro" id="IPR036890">
    <property type="entry name" value="HATPase_C_sf"/>
</dbReference>
<keyword evidence="7" id="KW-0418">Kinase</keyword>
<proteinExistence type="predicted"/>
<evidence type="ECO:0000256" key="10">
    <source>
        <dbReference type="SAM" id="Coils"/>
    </source>
</evidence>
<dbReference type="PANTHER" id="PTHR43065:SF10">
    <property type="entry name" value="PEROXIDE STRESS-ACTIVATED HISTIDINE KINASE MAK3"/>
    <property type="match status" value="1"/>
</dbReference>
<dbReference type="GO" id="GO:0004673">
    <property type="term" value="F:protein histidine kinase activity"/>
    <property type="evidence" value="ECO:0007669"/>
    <property type="project" value="UniProtKB-EC"/>
</dbReference>
<name>A0A3E4Z5X9_9BACT</name>
<dbReference type="EC" id="2.7.13.3" evidence="3"/>
<keyword evidence="4" id="KW-0597">Phosphoprotein</keyword>
<dbReference type="Gene3D" id="6.10.340.10">
    <property type="match status" value="1"/>
</dbReference>
<evidence type="ECO:0000256" key="1">
    <source>
        <dbReference type="ARBA" id="ARBA00000085"/>
    </source>
</evidence>
<dbReference type="CDD" id="cd00130">
    <property type="entry name" value="PAS"/>
    <property type="match status" value="1"/>
</dbReference>
<comment type="caution">
    <text evidence="14">The sequence shown here is derived from an EMBL/GenBank/DDBJ whole genome shotgun (WGS) entry which is preliminary data.</text>
</comment>
<comment type="catalytic activity">
    <reaction evidence="1">
        <text>ATP + protein L-histidine = ADP + protein N-phospho-L-histidine.</text>
        <dbReference type="EC" id="2.7.13.3"/>
    </reaction>
</comment>
<keyword evidence="8" id="KW-0067">ATP-binding</keyword>
<evidence type="ECO:0000256" key="4">
    <source>
        <dbReference type="ARBA" id="ARBA00022553"/>
    </source>
</evidence>
<dbReference type="InterPro" id="IPR005467">
    <property type="entry name" value="His_kinase_dom"/>
</dbReference>
<dbReference type="Pfam" id="PF13188">
    <property type="entry name" value="PAS_8"/>
    <property type="match status" value="1"/>
</dbReference>
<dbReference type="InterPro" id="IPR004358">
    <property type="entry name" value="Sig_transdc_His_kin-like_C"/>
</dbReference>
<feature type="domain" description="HAMP" evidence="13">
    <location>
        <begin position="52"/>
        <end position="104"/>
    </location>
</feature>
<keyword evidence="9" id="KW-0902">Two-component regulatory system</keyword>
<dbReference type="InterPro" id="IPR003660">
    <property type="entry name" value="HAMP_dom"/>
</dbReference>
<dbReference type="GO" id="GO:0016020">
    <property type="term" value="C:membrane"/>
    <property type="evidence" value="ECO:0007669"/>
    <property type="project" value="UniProtKB-SubCell"/>
</dbReference>
<dbReference type="CDD" id="cd06225">
    <property type="entry name" value="HAMP"/>
    <property type="match status" value="1"/>
</dbReference>
<dbReference type="Proteomes" id="UP000260814">
    <property type="component" value="Unassembled WGS sequence"/>
</dbReference>
<dbReference type="SMART" id="SM00304">
    <property type="entry name" value="HAMP"/>
    <property type="match status" value="1"/>
</dbReference>
<evidence type="ECO:0000256" key="5">
    <source>
        <dbReference type="ARBA" id="ARBA00022679"/>
    </source>
</evidence>
<keyword evidence="11" id="KW-1133">Transmembrane helix</keyword>
<evidence type="ECO:0000256" key="9">
    <source>
        <dbReference type="ARBA" id="ARBA00023012"/>
    </source>
</evidence>
<feature type="coiled-coil region" evidence="10">
    <location>
        <begin position="89"/>
        <end position="116"/>
    </location>
</feature>
<feature type="domain" description="Histidine kinase" evidence="12">
    <location>
        <begin position="227"/>
        <end position="436"/>
    </location>
</feature>
<evidence type="ECO:0000256" key="11">
    <source>
        <dbReference type="SAM" id="Phobius"/>
    </source>
</evidence>
<evidence type="ECO:0000259" key="12">
    <source>
        <dbReference type="PROSITE" id="PS50109"/>
    </source>
</evidence>
<sequence length="448" mass="50875">MRLRTLFFLLGLLLILAWSILLFFTLNTKSMLLYVGEGVISFSLIVLFYFYRKVVKPLNSIASGMDLLREQDFSSRLASVGQAEADRIVEMFNRMMDQLKNERLRLREQNHFLDLLINVSPMGVIILTFDEQISMLNAAALRFLGYASVEELMGKRLDELDSPLAEEVARLPKDTTDTIRLSDAKICRCSRLSFVDRGFAHPFILVESLTTEVVKAEKKAYEKVIRMIAHEVNNTTAGITSTLETVGEALETLEEETDDLQEVMKVCVERCWGMSQFITKFADVVKIPDPNIELVRLNDRVIACGMFMETICRERQITLHNELCVENPKVWIDTVLFEQVLVNIIKNAAESIGQGGDIFIRTSVSPVMLEIADSGKGISKEVETKLFSPFFSTKPNGQGIGLIFIREVLTRLGCTFSLRTYADGLTRFRISFPERRPEQGKDTDKYTL</sequence>
<dbReference type="PANTHER" id="PTHR43065">
    <property type="entry name" value="SENSOR HISTIDINE KINASE"/>
    <property type="match status" value="1"/>
</dbReference>
<dbReference type="GO" id="GO:0000160">
    <property type="term" value="P:phosphorelay signal transduction system"/>
    <property type="evidence" value="ECO:0007669"/>
    <property type="project" value="UniProtKB-KW"/>
</dbReference>
<keyword evidence="11" id="KW-0812">Transmembrane</keyword>
<dbReference type="Pfam" id="PF02518">
    <property type="entry name" value="HATPase_c"/>
    <property type="match status" value="1"/>
</dbReference>
<gene>
    <name evidence="14" type="ORF">DXB87_12710</name>
</gene>
<feature type="coiled-coil region" evidence="10">
    <location>
        <begin position="243"/>
        <end position="270"/>
    </location>
</feature>
<evidence type="ECO:0000256" key="7">
    <source>
        <dbReference type="ARBA" id="ARBA00022777"/>
    </source>
</evidence>
<evidence type="ECO:0000256" key="2">
    <source>
        <dbReference type="ARBA" id="ARBA00004370"/>
    </source>
</evidence>
<evidence type="ECO:0000256" key="8">
    <source>
        <dbReference type="ARBA" id="ARBA00022840"/>
    </source>
</evidence>
<dbReference type="PRINTS" id="PR00344">
    <property type="entry name" value="BCTRLSENSOR"/>
</dbReference>